<proteinExistence type="predicted"/>
<name>A0A8S0RT26_OLEEU</name>
<dbReference type="OrthoDB" id="275278at2759"/>
<dbReference type="PANTHER" id="PTHR12873">
    <property type="entry name" value="T7-LIKE MITOCHONDRIAL DNA HELICASE"/>
    <property type="match status" value="1"/>
</dbReference>
<accession>A0A8S0RT26</accession>
<keyword evidence="4" id="KW-1185">Reference proteome</keyword>
<protein>
    <submittedName>
        <fullName evidence="3">Primase homolog isoform X1</fullName>
    </submittedName>
</protein>
<dbReference type="Gene3D" id="3.40.1360.10">
    <property type="match status" value="1"/>
</dbReference>
<sequence>MDKPLSKITLEMPSHTRPHAPPSPLPFHLFPARISKILSLEHSKFLLASSSKPIFKGSLHKNRVHSISHAIFSKLEVIADADNEREGETSDIAKLKRKVEALGIKTYSCIPGLYDHLICPECNGGGSMERSLSFHISQNRNFAMWRCFRLECGWAGQVFADNRKFSPGVHQLAKINFPRSSLTDESLRLEPLGDELLTYFAERMISKKTLEKNYVMQVAGGRKIIAFTYRRNGLLVGCKYRTVDKKFWQEKGTEKIFYGLDNIADADEIIIVEGEMDKLSMEEAGFFNCVSVPDGAPQTVSLTELPSSEKDNRFQYLWNCKDYLDKVSRILLATDGDIPGQALAEELTRRLGRERCWQVNWPKKDEFNSFKDANEVLKYLGTDALRDVIDKAEVYQTHDWN</sequence>
<comment type="caution">
    <text evidence="3">The sequence shown here is derived from an EMBL/GenBank/DDBJ whole genome shotgun (WGS) entry which is preliminary data.</text>
</comment>
<organism evidence="3 4">
    <name type="scientific">Olea europaea subsp. europaea</name>
    <dbReference type="NCBI Taxonomy" id="158383"/>
    <lineage>
        <taxon>Eukaryota</taxon>
        <taxon>Viridiplantae</taxon>
        <taxon>Streptophyta</taxon>
        <taxon>Embryophyta</taxon>
        <taxon>Tracheophyta</taxon>
        <taxon>Spermatophyta</taxon>
        <taxon>Magnoliopsida</taxon>
        <taxon>eudicotyledons</taxon>
        <taxon>Gunneridae</taxon>
        <taxon>Pentapetalae</taxon>
        <taxon>asterids</taxon>
        <taxon>lamiids</taxon>
        <taxon>Lamiales</taxon>
        <taxon>Oleaceae</taxon>
        <taxon>Oleeae</taxon>
        <taxon>Olea</taxon>
    </lineage>
</organism>
<dbReference type="SMART" id="SM00493">
    <property type="entry name" value="TOPRIM"/>
    <property type="match status" value="1"/>
</dbReference>
<dbReference type="PANTHER" id="PTHR12873:SF6">
    <property type="entry name" value="TOPRIM DOMAIN-CONTAINING PROTEIN"/>
    <property type="match status" value="1"/>
</dbReference>
<dbReference type="Gramene" id="OE9A090220T2">
    <property type="protein sequence ID" value="OE9A090220C2"/>
    <property type="gene ID" value="OE9A090220"/>
</dbReference>
<dbReference type="EMBL" id="CACTIH010003701">
    <property type="protein sequence ID" value="CAA2982643.1"/>
    <property type="molecule type" value="Genomic_DNA"/>
</dbReference>
<dbReference type="SUPFAM" id="SSF56731">
    <property type="entry name" value="DNA primase core"/>
    <property type="match status" value="1"/>
</dbReference>
<evidence type="ECO:0000259" key="2">
    <source>
        <dbReference type="SMART" id="SM00493"/>
    </source>
</evidence>
<dbReference type="InterPro" id="IPR027032">
    <property type="entry name" value="Twinkle-like"/>
</dbReference>
<dbReference type="InterPro" id="IPR034154">
    <property type="entry name" value="TOPRIM_DnaG/twinkle"/>
</dbReference>
<evidence type="ECO:0000313" key="4">
    <source>
        <dbReference type="Proteomes" id="UP000594638"/>
    </source>
</evidence>
<reference evidence="3 4" key="1">
    <citation type="submission" date="2019-12" db="EMBL/GenBank/DDBJ databases">
        <authorList>
            <person name="Alioto T."/>
            <person name="Alioto T."/>
            <person name="Gomez Garrido J."/>
        </authorList>
    </citation>
    <scope>NUCLEOTIDE SEQUENCE [LARGE SCALE GENOMIC DNA]</scope>
</reference>
<dbReference type="Proteomes" id="UP000594638">
    <property type="component" value="Unassembled WGS sequence"/>
</dbReference>
<dbReference type="GO" id="GO:0003697">
    <property type="term" value="F:single-stranded DNA binding"/>
    <property type="evidence" value="ECO:0007669"/>
    <property type="project" value="InterPro"/>
</dbReference>
<gene>
    <name evidence="3" type="ORF">OLEA9_A090220</name>
</gene>
<dbReference type="InterPro" id="IPR006171">
    <property type="entry name" value="TOPRIM_dom"/>
</dbReference>
<feature type="region of interest" description="Disordered" evidence="1">
    <location>
        <begin position="1"/>
        <end position="22"/>
    </location>
</feature>
<evidence type="ECO:0000313" key="3">
    <source>
        <dbReference type="EMBL" id="CAA2982643.1"/>
    </source>
</evidence>
<feature type="domain" description="Toprim" evidence="2">
    <location>
        <begin position="267"/>
        <end position="356"/>
    </location>
</feature>
<dbReference type="CDD" id="cd01029">
    <property type="entry name" value="TOPRIM_primases"/>
    <property type="match status" value="1"/>
</dbReference>
<dbReference type="GO" id="GO:0043139">
    <property type="term" value="F:5'-3' DNA helicase activity"/>
    <property type="evidence" value="ECO:0007669"/>
    <property type="project" value="InterPro"/>
</dbReference>
<dbReference type="Pfam" id="PF13662">
    <property type="entry name" value="Toprim_4"/>
    <property type="match status" value="1"/>
</dbReference>
<evidence type="ECO:0000256" key="1">
    <source>
        <dbReference type="SAM" id="MobiDB-lite"/>
    </source>
</evidence>
<dbReference type="AlphaFoldDB" id="A0A8S0RT26"/>